<sequence>MKISDYSFDLPKEQIAQYPPEERGTANLMVIDRLDGSIEHKNMQNFTDYIDDNTVVVFNNSRVRKARLFATTDDSGGKVEFFMLSKTEKNQWEVMVSKAKKQVVGRSYTFEGGAKGRITRIISTNHRIVEFDTDINDDYLDQYAHIPLPPYIKRGDDNADSERYQTVFSKEIGSCAAPTASLHFTQDILDKIKEKGADIAFVTLHVGLGTFAPVRTEYLDDHDMHYEDFYISDESATIIENAKKAGKKILAVGTTSVRTLESSWVDGKLLRGTRSTNLFIKPGYEFKVVDRMFTNFHTPESTLLVLVSTFATKTLIDKAYKEAVDSDYMFFSYGDAMLIM</sequence>
<dbReference type="GO" id="GO:0008616">
    <property type="term" value="P:tRNA queuosine(34) biosynthetic process"/>
    <property type="evidence" value="ECO:0007669"/>
    <property type="project" value="UniProtKB-UniRule"/>
</dbReference>
<organism evidence="6 7">
    <name type="scientific">Thiospirochaeta perfilievii</name>
    <dbReference type="NCBI Taxonomy" id="252967"/>
    <lineage>
        <taxon>Bacteria</taxon>
        <taxon>Pseudomonadati</taxon>
        <taxon>Spirochaetota</taxon>
        <taxon>Spirochaetia</taxon>
        <taxon>Spirochaetales</taxon>
        <taxon>Spirochaetaceae</taxon>
        <taxon>Thiospirochaeta</taxon>
    </lineage>
</organism>
<keyword evidence="6" id="KW-0413">Isomerase</keyword>
<dbReference type="OrthoDB" id="9805933at2"/>
<dbReference type="InterPro" id="IPR003699">
    <property type="entry name" value="QueA"/>
</dbReference>
<dbReference type="InterPro" id="IPR042119">
    <property type="entry name" value="QueA_dom2"/>
</dbReference>
<keyword evidence="4 5" id="KW-0671">Queuosine biosynthesis</keyword>
<evidence type="ECO:0000313" key="6">
    <source>
        <dbReference type="EMBL" id="QEN03282.1"/>
    </source>
</evidence>
<reference evidence="6 7" key="1">
    <citation type="submission" date="2019-02" db="EMBL/GenBank/DDBJ databases">
        <authorList>
            <person name="Fomenkov A."/>
            <person name="Dubinina G."/>
            <person name="Grabovich M."/>
            <person name="Vincze T."/>
            <person name="Roberts R.J."/>
        </authorList>
    </citation>
    <scope>NUCLEOTIDE SEQUENCE [LARGE SCALE GENOMIC DNA]</scope>
    <source>
        <strain evidence="6 7">P</strain>
    </source>
</reference>
<dbReference type="UniPathway" id="UPA00392"/>
<dbReference type="PANTHER" id="PTHR30307">
    <property type="entry name" value="S-ADENOSYLMETHIONINE:TRNA RIBOSYLTRANSFERASE-ISOMERASE"/>
    <property type="match status" value="1"/>
</dbReference>
<keyword evidence="7" id="KW-1185">Reference proteome</keyword>
<name>A0A5C1QAV1_9SPIO</name>
<dbReference type="AlphaFoldDB" id="A0A5C1QAV1"/>
<dbReference type="HAMAP" id="MF_00113">
    <property type="entry name" value="QueA"/>
    <property type="match status" value="1"/>
</dbReference>
<dbReference type="Pfam" id="PF02547">
    <property type="entry name" value="Queuosine_synth"/>
    <property type="match status" value="1"/>
</dbReference>
<comment type="function">
    <text evidence="5">Transfers and isomerizes the ribose moiety from AdoMet to the 7-aminomethyl group of 7-deazaguanine (preQ1-tRNA) to give epoxyqueuosine (oQ-tRNA).</text>
</comment>
<dbReference type="KEGG" id="sper:EW093_00690"/>
<proteinExistence type="inferred from homology"/>
<evidence type="ECO:0000256" key="3">
    <source>
        <dbReference type="ARBA" id="ARBA00022691"/>
    </source>
</evidence>
<evidence type="ECO:0000256" key="5">
    <source>
        <dbReference type="HAMAP-Rule" id="MF_00113"/>
    </source>
</evidence>
<dbReference type="PANTHER" id="PTHR30307:SF0">
    <property type="entry name" value="S-ADENOSYLMETHIONINE:TRNA RIBOSYLTRANSFERASE-ISOMERASE"/>
    <property type="match status" value="1"/>
</dbReference>
<comment type="subcellular location">
    <subcellularLocation>
        <location evidence="5">Cytoplasm</location>
    </subcellularLocation>
</comment>
<protein>
    <recommendedName>
        <fullName evidence="5">S-adenosylmethionine:tRNA ribosyltransferase-isomerase</fullName>
        <ecNumber evidence="5">2.4.99.17</ecNumber>
    </recommendedName>
    <alternativeName>
        <fullName evidence="5">Queuosine biosynthesis protein QueA</fullName>
    </alternativeName>
</protein>
<reference evidence="6 7" key="2">
    <citation type="submission" date="2019-09" db="EMBL/GenBank/DDBJ databases">
        <title>Complete Genome Sequence and Methylome Analysis of free living Spirochaetas.</title>
        <authorList>
            <person name="Leshcheva N."/>
            <person name="Mikheeva N."/>
        </authorList>
    </citation>
    <scope>NUCLEOTIDE SEQUENCE [LARGE SCALE GENOMIC DNA]</scope>
    <source>
        <strain evidence="6 7">P</strain>
    </source>
</reference>
<dbReference type="InterPro" id="IPR036100">
    <property type="entry name" value="QueA_sf"/>
</dbReference>
<dbReference type="SUPFAM" id="SSF111337">
    <property type="entry name" value="QueA-like"/>
    <property type="match status" value="1"/>
</dbReference>
<gene>
    <name evidence="5 6" type="primary">queA</name>
    <name evidence="6" type="ORF">EW093_00690</name>
</gene>
<comment type="catalytic activity">
    <reaction evidence="5">
        <text>7-aminomethyl-7-carbaguanosine(34) in tRNA + S-adenosyl-L-methionine = epoxyqueuosine(34) in tRNA + adenine + L-methionine + 2 H(+)</text>
        <dbReference type="Rhea" id="RHEA:32155"/>
        <dbReference type="Rhea" id="RHEA-COMP:10342"/>
        <dbReference type="Rhea" id="RHEA-COMP:18582"/>
        <dbReference type="ChEBI" id="CHEBI:15378"/>
        <dbReference type="ChEBI" id="CHEBI:16708"/>
        <dbReference type="ChEBI" id="CHEBI:57844"/>
        <dbReference type="ChEBI" id="CHEBI:59789"/>
        <dbReference type="ChEBI" id="CHEBI:82833"/>
        <dbReference type="ChEBI" id="CHEBI:194443"/>
        <dbReference type="EC" id="2.4.99.17"/>
    </reaction>
</comment>
<dbReference type="Gene3D" id="3.40.1780.10">
    <property type="entry name" value="QueA-like"/>
    <property type="match status" value="1"/>
</dbReference>
<dbReference type="NCBIfam" id="NF001140">
    <property type="entry name" value="PRK00147.1"/>
    <property type="match status" value="1"/>
</dbReference>
<keyword evidence="3 5" id="KW-0949">S-adenosyl-L-methionine</keyword>
<evidence type="ECO:0000256" key="1">
    <source>
        <dbReference type="ARBA" id="ARBA00022490"/>
    </source>
</evidence>
<comment type="similarity">
    <text evidence="5">Belongs to the QueA family.</text>
</comment>
<keyword evidence="6" id="KW-0328">Glycosyltransferase</keyword>
<dbReference type="EC" id="2.4.99.17" evidence="5"/>
<evidence type="ECO:0000256" key="4">
    <source>
        <dbReference type="ARBA" id="ARBA00022785"/>
    </source>
</evidence>
<dbReference type="Gene3D" id="2.40.10.240">
    <property type="entry name" value="QueA-like"/>
    <property type="match status" value="1"/>
</dbReference>
<keyword evidence="1 5" id="KW-0963">Cytoplasm</keyword>
<dbReference type="NCBIfam" id="TIGR00113">
    <property type="entry name" value="queA"/>
    <property type="match status" value="1"/>
</dbReference>
<evidence type="ECO:0000256" key="2">
    <source>
        <dbReference type="ARBA" id="ARBA00022679"/>
    </source>
</evidence>
<comment type="subunit">
    <text evidence="5">Monomer.</text>
</comment>
<dbReference type="EMBL" id="CP035807">
    <property type="protein sequence ID" value="QEN03282.1"/>
    <property type="molecule type" value="Genomic_DNA"/>
</dbReference>
<dbReference type="RefSeq" id="WP_149566542.1">
    <property type="nucleotide sequence ID" value="NZ_CP035807.1"/>
</dbReference>
<keyword evidence="2 5" id="KW-0808">Transferase</keyword>
<evidence type="ECO:0000313" key="7">
    <source>
        <dbReference type="Proteomes" id="UP000323824"/>
    </source>
</evidence>
<dbReference type="GO" id="GO:0005737">
    <property type="term" value="C:cytoplasm"/>
    <property type="evidence" value="ECO:0007669"/>
    <property type="project" value="UniProtKB-SubCell"/>
</dbReference>
<dbReference type="InterPro" id="IPR042118">
    <property type="entry name" value="QueA_dom1"/>
</dbReference>
<accession>A0A5C1QAV1</accession>
<dbReference type="GO" id="GO:0051075">
    <property type="term" value="F:S-adenosylmethionine:tRNA ribosyltransferase-isomerase activity"/>
    <property type="evidence" value="ECO:0007669"/>
    <property type="project" value="UniProtKB-EC"/>
</dbReference>
<dbReference type="Proteomes" id="UP000323824">
    <property type="component" value="Chromosome"/>
</dbReference>
<comment type="pathway">
    <text evidence="5">tRNA modification; tRNA-queuosine biosynthesis.</text>
</comment>